<organism evidence="1">
    <name type="scientific">uncultured organism</name>
    <dbReference type="NCBI Taxonomy" id="155900"/>
    <lineage>
        <taxon>unclassified sequences</taxon>
        <taxon>environmental samples</taxon>
    </lineage>
</organism>
<sequence length="40" mass="4243">MRSHSSVLMEVVREGASVETSSGVELKAASMSSVFEGLTR</sequence>
<evidence type="ECO:0000313" key="1">
    <source>
        <dbReference type="EMBL" id="QEA03871.1"/>
    </source>
</evidence>
<dbReference type="EMBL" id="MN079077">
    <property type="protein sequence ID" value="QEA03871.1"/>
    <property type="molecule type" value="Genomic_DNA"/>
</dbReference>
<name>A0A5B8R5T0_9ZZZZ</name>
<protein>
    <submittedName>
        <fullName evidence="1">Uncharacterized protein</fullName>
    </submittedName>
</protein>
<dbReference type="AlphaFoldDB" id="A0A5B8R5T0"/>
<accession>A0A5B8R5T0</accession>
<reference evidence="1" key="1">
    <citation type="submission" date="2019-06" db="EMBL/GenBank/DDBJ databases">
        <authorList>
            <person name="Murdoch R.W."/>
            <person name="Fathepure B."/>
        </authorList>
    </citation>
    <scope>NUCLEOTIDE SEQUENCE</scope>
</reference>
<gene>
    <name evidence="1" type="ORF">KBTEX_00171</name>
</gene>
<proteinExistence type="predicted"/>